<name>A0A1L9C450_9EURY</name>
<proteinExistence type="predicted"/>
<sequence>MSKYHSIPTNFEEGHVNALRHPLQVLSSQNNSPGAPPK</sequence>
<accession>A0A1L9C450</accession>
<dbReference type="EMBL" id="JWTK01000003">
    <property type="protein sequence ID" value="OJH49325.1"/>
    <property type="molecule type" value="Genomic_DNA"/>
</dbReference>
<gene>
    <name evidence="1" type="ORF">MPF_1192</name>
</gene>
<protein>
    <submittedName>
        <fullName evidence="1">Uncharacterized protein</fullName>
    </submittedName>
</protein>
<organism evidence="1 2">
    <name type="scientific">Methanohalophilus portucalensis FDF-1</name>
    <dbReference type="NCBI Taxonomy" id="523843"/>
    <lineage>
        <taxon>Archaea</taxon>
        <taxon>Methanobacteriati</taxon>
        <taxon>Methanobacteriota</taxon>
        <taxon>Stenosarchaea group</taxon>
        <taxon>Methanomicrobia</taxon>
        <taxon>Methanosarcinales</taxon>
        <taxon>Methanosarcinaceae</taxon>
        <taxon>Methanohalophilus</taxon>
    </lineage>
</organism>
<evidence type="ECO:0000313" key="2">
    <source>
        <dbReference type="Proteomes" id="UP000185713"/>
    </source>
</evidence>
<comment type="caution">
    <text evidence="1">The sequence shown here is derived from an EMBL/GenBank/DDBJ whole genome shotgun (WGS) entry which is preliminary data.</text>
</comment>
<evidence type="ECO:0000313" key="1">
    <source>
        <dbReference type="EMBL" id="OJH49325.1"/>
    </source>
</evidence>
<dbReference type="Proteomes" id="UP000185713">
    <property type="component" value="Unassembled WGS sequence"/>
</dbReference>
<dbReference type="AlphaFoldDB" id="A0A1L9C450"/>
<reference evidence="1 2" key="1">
    <citation type="submission" date="2014-12" db="EMBL/GenBank/DDBJ databases">
        <title>The genome sequence of Methanohalophilus portucalensis strain FDF1.</title>
        <authorList>
            <person name="Lai M.-C."/>
            <person name="Lai S.-J."/>
        </authorList>
    </citation>
    <scope>NUCLEOTIDE SEQUENCE [LARGE SCALE GENOMIC DNA]</scope>
    <source>
        <strain evidence="1 2">FDF-1</strain>
    </source>
</reference>